<protein>
    <submittedName>
        <fullName evidence="1">Uncharacterized protein</fullName>
    </submittedName>
</protein>
<dbReference type="Proteomes" id="UP000276133">
    <property type="component" value="Unassembled WGS sequence"/>
</dbReference>
<name>A0A3M7SYU8_BRAPC</name>
<sequence>MNLKTLTFTNPLKHSEKNRMRNFKNTQEIDLEEVEEYDSSKGEIVSDFDIKIVDKNIPRYSCACHRTNLAVRHAISLNAIGDNLKILNSSNNHVRKSIQQNKVFSSKKSRPGIDNKTRCSSTHLLLESVKRAYD</sequence>
<gene>
    <name evidence="1" type="ORF">BpHYR1_011864</name>
</gene>
<accession>A0A3M7SYU8</accession>
<reference evidence="1 2" key="1">
    <citation type="journal article" date="2018" name="Sci. Rep.">
        <title>Genomic signatures of local adaptation to the degree of environmental predictability in rotifers.</title>
        <authorList>
            <person name="Franch-Gras L."/>
            <person name="Hahn C."/>
            <person name="Garcia-Roger E.M."/>
            <person name="Carmona M.J."/>
            <person name="Serra M."/>
            <person name="Gomez A."/>
        </authorList>
    </citation>
    <scope>NUCLEOTIDE SEQUENCE [LARGE SCALE GENOMIC DNA]</scope>
    <source>
        <strain evidence="1">HYR1</strain>
    </source>
</reference>
<organism evidence="1 2">
    <name type="scientific">Brachionus plicatilis</name>
    <name type="common">Marine rotifer</name>
    <name type="synonym">Brachionus muelleri</name>
    <dbReference type="NCBI Taxonomy" id="10195"/>
    <lineage>
        <taxon>Eukaryota</taxon>
        <taxon>Metazoa</taxon>
        <taxon>Spiralia</taxon>
        <taxon>Gnathifera</taxon>
        <taxon>Rotifera</taxon>
        <taxon>Eurotatoria</taxon>
        <taxon>Monogononta</taxon>
        <taxon>Pseudotrocha</taxon>
        <taxon>Ploima</taxon>
        <taxon>Brachionidae</taxon>
        <taxon>Brachionus</taxon>
    </lineage>
</organism>
<proteinExistence type="predicted"/>
<keyword evidence="2" id="KW-1185">Reference proteome</keyword>
<comment type="caution">
    <text evidence="1">The sequence shown here is derived from an EMBL/GenBank/DDBJ whole genome shotgun (WGS) entry which is preliminary data.</text>
</comment>
<dbReference type="AlphaFoldDB" id="A0A3M7SYU8"/>
<evidence type="ECO:0000313" key="1">
    <source>
        <dbReference type="EMBL" id="RNA40740.1"/>
    </source>
</evidence>
<dbReference type="EMBL" id="REGN01000599">
    <property type="protein sequence ID" value="RNA40740.1"/>
    <property type="molecule type" value="Genomic_DNA"/>
</dbReference>
<evidence type="ECO:0000313" key="2">
    <source>
        <dbReference type="Proteomes" id="UP000276133"/>
    </source>
</evidence>